<organism evidence="1 2">
    <name type="scientific">Persea americana</name>
    <name type="common">Avocado</name>
    <dbReference type="NCBI Taxonomy" id="3435"/>
    <lineage>
        <taxon>Eukaryota</taxon>
        <taxon>Viridiplantae</taxon>
        <taxon>Streptophyta</taxon>
        <taxon>Embryophyta</taxon>
        <taxon>Tracheophyta</taxon>
        <taxon>Spermatophyta</taxon>
        <taxon>Magnoliopsida</taxon>
        <taxon>Magnoliidae</taxon>
        <taxon>Laurales</taxon>
        <taxon>Lauraceae</taxon>
        <taxon>Persea</taxon>
    </lineage>
</organism>
<evidence type="ECO:0000313" key="2">
    <source>
        <dbReference type="Proteomes" id="UP001234297"/>
    </source>
</evidence>
<accession>A0ACC2KVS1</accession>
<comment type="caution">
    <text evidence="1">The sequence shown here is derived from an EMBL/GenBank/DDBJ whole genome shotgun (WGS) entry which is preliminary data.</text>
</comment>
<sequence length="179" mass="19381">MRSMASASSIKGIVAVVGVGPKLGRSIARKFAHEGYTVAILARDLGQPMEMSAVKGAPHTPTAASRWHAEPIPNPRSNGREVAISQRPPGVFRLAPQVSTGRRTPRLRSPLPPPRYQSSDLLLCCINPRRFPPLPNHQNILQRCAAAPPLRARRLLQGVALQLANGAPLCELVVRKGEF</sequence>
<proteinExistence type="predicted"/>
<reference evidence="1 2" key="1">
    <citation type="journal article" date="2022" name="Hortic Res">
        <title>A haplotype resolved chromosomal level avocado genome allows analysis of novel avocado genes.</title>
        <authorList>
            <person name="Nath O."/>
            <person name="Fletcher S.J."/>
            <person name="Hayward A."/>
            <person name="Shaw L.M."/>
            <person name="Masouleh A.K."/>
            <person name="Furtado A."/>
            <person name="Henry R.J."/>
            <person name="Mitter N."/>
        </authorList>
    </citation>
    <scope>NUCLEOTIDE SEQUENCE [LARGE SCALE GENOMIC DNA]</scope>
    <source>
        <strain evidence="2">cv. Hass</strain>
    </source>
</reference>
<name>A0ACC2KVS1_PERAE</name>
<evidence type="ECO:0000313" key="1">
    <source>
        <dbReference type="EMBL" id="KAJ8625093.1"/>
    </source>
</evidence>
<protein>
    <submittedName>
        <fullName evidence="1">Uncharacterized protein</fullName>
    </submittedName>
</protein>
<dbReference type="Proteomes" id="UP001234297">
    <property type="component" value="Chromosome 11"/>
</dbReference>
<dbReference type="EMBL" id="CM056819">
    <property type="protein sequence ID" value="KAJ8625093.1"/>
    <property type="molecule type" value="Genomic_DNA"/>
</dbReference>
<gene>
    <name evidence="1" type="ORF">MRB53_033623</name>
</gene>
<keyword evidence="2" id="KW-1185">Reference proteome</keyword>